<evidence type="ECO:0000313" key="3">
    <source>
        <dbReference type="Proteomes" id="UP000757461"/>
    </source>
</evidence>
<dbReference type="RefSeq" id="WP_219445540.1">
    <property type="nucleotide sequence ID" value="NZ_JAHXCV010000005.1"/>
</dbReference>
<name>A0A930N3T1_9BACT</name>
<feature type="chain" id="PRO_5036790133" evidence="1">
    <location>
        <begin position="26"/>
        <end position="313"/>
    </location>
</feature>
<organism evidence="2 3">
    <name type="scientific">Prevotella histicola</name>
    <dbReference type="NCBI Taxonomy" id="470565"/>
    <lineage>
        <taxon>Bacteria</taxon>
        <taxon>Pseudomonadati</taxon>
        <taxon>Bacteroidota</taxon>
        <taxon>Bacteroidia</taxon>
        <taxon>Bacteroidales</taxon>
        <taxon>Prevotellaceae</taxon>
        <taxon>Prevotella</taxon>
    </lineage>
</organism>
<comment type="caution">
    <text evidence="2">The sequence shown here is derived from an EMBL/GenBank/DDBJ whole genome shotgun (WGS) entry which is preliminary data.</text>
</comment>
<proteinExistence type="predicted"/>
<keyword evidence="1" id="KW-0732">Signal</keyword>
<dbReference type="PROSITE" id="PS51257">
    <property type="entry name" value="PROKAR_LIPOPROTEIN"/>
    <property type="match status" value="1"/>
</dbReference>
<evidence type="ECO:0000256" key="1">
    <source>
        <dbReference type="SAM" id="SignalP"/>
    </source>
</evidence>
<accession>A0A930N3T1</accession>
<feature type="signal peptide" evidence="1">
    <location>
        <begin position="1"/>
        <end position="25"/>
    </location>
</feature>
<dbReference type="Pfam" id="PF16125">
    <property type="entry name" value="DUF4837"/>
    <property type="match status" value="1"/>
</dbReference>
<dbReference type="AlphaFoldDB" id="A0A930N3T1"/>
<dbReference type="EMBL" id="JABZSQ010000005">
    <property type="protein sequence ID" value="MBF1414076.1"/>
    <property type="molecule type" value="Genomic_DNA"/>
</dbReference>
<protein>
    <submittedName>
        <fullName evidence="2">DUF4837 family protein</fullName>
    </submittedName>
</protein>
<evidence type="ECO:0000313" key="2">
    <source>
        <dbReference type="EMBL" id="MBF1414076.1"/>
    </source>
</evidence>
<gene>
    <name evidence="2" type="ORF">HXN33_00725</name>
</gene>
<sequence length="313" mass="35195">MSVGKQYFSCLLLLTLLLTVSSCNINKGQPVSGGKPYEVVVVGDQDSIVTKTLSAPIPDLVRKEASFDVIQVRKLRSNDLNRLSHAIVTVTIDPQKGKNIQLTTERDVDVQKQVIVHITVPNTTVLRLFMERNGSRLRNYLNKFEIERAQEALASHHNKTAEEAIQKMFGVQMLIPAEMKASKKGKNFLWFSQEDGANSVNICLYRATDTDFKRQRDSVMRINIPGEHDGMYMQTASLTTVHINPGKSVTNWGTWEMKNDEMGGPFVAYHPIGTDITAEAFVFAPNKSKRNLLLKAEAALYTLKNKRDKKAKR</sequence>
<reference evidence="2" key="1">
    <citation type="submission" date="2020-04" db="EMBL/GenBank/DDBJ databases">
        <title>Deep metagenomics examines the oral microbiome during advanced dental caries in children, revealing novel taxa and co-occurrences with host molecules.</title>
        <authorList>
            <person name="Baker J.L."/>
            <person name="Morton J.T."/>
            <person name="Dinis M."/>
            <person name="Alvarez R."/>
            <person name="Tran N.C."/>
            <person name="Knight R."/>
            <person name="Edlund A."/>
        </authorList>
    </citation>
    <scope>NUCLEOTIDE SEQUENCE</scope>
    <source>
        <strain evidence="2">JCVI_25_bin.9</strain>
    </source>
</reference>
<dbReference type="InterPro" id="IPR032286">
    <property type="entry name" value="DUF4837"/>
</dbReference>
<dbReference type="Proteomes" id="UP000757461">
    <property type="component" value="Unassembled WGS sequence"/>
</dbReference>